<accession>A0ACB9J9G3</accession>
<proteinExistence type="predicted"/>
<reference evidence="2" key="1">
    <citation type="journal article" date="2022" name="Mol. Ecol. Resour.">
        <title>The genomes of chicory, endive, great burdock and yacon provide insights into Asteraceae palaeo-polyploidization history and plant inulin production.</title>
        <authorList>
            <person name="Fan W."/>
            <person name="Wang S."/>
            <person name="Wang H."/>
            <person name="Wang A."/>
            <person name="Jiang F."/>
            <person name="Liu H."/>
            <person name="Zhao H."/>
            <person name="Xu D."/>
            <person name="Zhang Y."/>
        </authorList>
    </citation>
    <scope>NUCLEOTIDE SEQUENCE [LARGE SCALE GENOMIC DNA]</scope>
    <source>
        <strain evidence="2">cv. Yunnan</strain>
    </source>
</reference>
<keyword evidence="2" id="KW-1185">Reference proteome</keyword>
<comment type="caution">
    <text evidence="1">The sequence shown here is derived from an EMBL/GenBank/DDBJ whole genome shotgun (WGS) entry which is preliminary data.</text>
</comment>
<name>A0ACB9J9G3_9ASTR</name>
<gene>
    <name evidence="1" type="ORF">L1987_10891</name>
</gene>
<sequence>MPLPPLFRDSIACFLPHLHHPLLILDSNARVDLVTREVACPQVDWSYGEPTEMLSSYNSDGMTDEIGESSGAYIIRNPFGPKDKYIPKELLWLGLALICFIIFLKLIWVP</sequence>
<protein>
    <submittedName>
        <fullName evidence="1">Uncharacterized protein</fullName>
    </submittedName>
</protein>
<reference evidence="1 2" key="2">
    <citation type="journal article" date="2022" name="Mol. Ecol. Resour.">
        <title>The genomes of chicory, endive, great burdock and yacon provide insights into Asteraceae paleo-polyploidization history and plant inulin production.</title>
        <authorList>
            <person name="Fan W."/>
            <person name="Wang S."/>
            <person name="Wang H."/>
            <person name="Wang A."/>
            <person name="Jiang F."/>
            <person name="Liu H."/>
            <person name="Zhao H."/>
            <person name="Xu D."/>
            <person name="Zhang Y."/>
        </authorList>
    </citation>
    <scope>NUCLEOTIDE SEQUENCE [LARGE SCALE GENOMIC DNA]</scope>
    <source>
        <strain evidence="2">cv. Yunnan</strain>
        <tissue evidence="1">Leaves</tissue>
    </source>
</reference>
<evidence type="ECO:0000313" key="2">
    <source>
        <dbReference type="Proteomes" id="UP001056120"/>
    </source>
</evidence>
<dbReference type="EMBL" id="CM042021">
    <property type="protein sequence ID" value="KAI3817103.1"/>
    <property type="molecule type" value="Genomic_DNA"/>
</dbReference>
<organism evidence="1 2">
    <name type="scientific">Smallanthus sonchifolius</name>
    <dbReference type="NCBI Taxonomy" id="185202"/>
    <lineage>
        <taxon>Eukaryota</taxon>
        <taxon>Viridiplantae</taxon>
        <taxon>Streptophyta</taxon>
        <taxon>Embryophyta</taxon>
        <taxon>Tracheophyta</taxon>
        <taxon>Spermatophyta</taxon>
        <taxon>Magnoliopsida</taxon>
        <taxon>eudicotyledons</taxon>
        <taxon>Gunneridae</taxon>
        <taxon>Pentapetalae</taxon>
        <taxon>asterids</taxon>
        <taxon>campanulids</taxon>
        <taxon>Asterales</taxon>
        <taxon>Asteraceae</taxon>
        <taxon>Asteroideae</taxon>
        <taxon>Heliantheae alliance</taxon>
        <taxon>Millerieae</taxon>
        <taxon>Smallanthus</taxon>
    </lineage>
</organism>
<evidence type="ECO:0000313" key="1">
    <source>
        <dbReference type="EMBL" id="KAI3817103.1"/>
    </source>
</evidence>
<dbReference type="Proteomes" id="UP001056120">
    <property type="component" value="Linkage Group LG04"/>
</dbReference>